<dbReference type="PANTHER" id="PTHR43422">
    <property type="entry name" value="THIAMINE THIAZOLE SYNTHASE"/>
    <property type="match status" value="1"/>
</dbReference>
<name>A0A5S4HA62_9ACTN</name>
<accession>A0A5S4HA62</accession>
<dbReference type="PANTHER" id="PTHR43422:SF3">
    <property type="entry name" value="THIAMINE THIAZOLE SYNTHASE"/>
    <property type="match status" value="1"/>
</dbReference>
<evidence type="ECO:0008006" key="4">
    <source>
        <dbReference type="Google" id="ProtNLM"/>
    </source>
</evidence>
<evidence type="ECO:0000256" key="1">
    <source>
        <dbReference type="SAM" id="MobiDB-lite"/>
    </source>
</evidence>
<dbReference type="Gene3D" id="3.50.50.60">
    <property type="entry name" value="FAD/NAD(P)-binding domain"/>
    <property type="match status" value="1"/>
</dbReference>
<dbReference type="InterPro" id="IPR036188">
    <property type="entry name" value="FAD/NAD-bd_sf"/>
</dbReference>
<feature type="region of interest" description="Disordered" evidence="1">
    <location>
        <begin position="481"/>
        <end position="514"/>
    </location>
</feature>
<reference evidence="2 3" key="1">
    <citation type="submission" date="2019-05" db="EMBL/GenBank/DDBJ databases">
        <title>Draft genome sequence of Actinomadura geliboluensis A8036.</title>
        <authorList>
            <person name="Saricaoglu S."/>
            <person name="Isik K."/>
        </authorList>
    </citation>
    <scope>NUCLEOTIDE SEQUENCE [LARGE SCALE GENOMIC DNA]</scope>
    <source>
        <strain evidence="2 3">A8036</strain>
    </source>
</reference>
<proteinExistence type="predicted"/>
<sequence>MRGRTAVVLGGSVAGLCAAGVLARHFDEVVVLERDRIPPDAEHRRGVPQSKHPHFLLNSGRRAIGEIFPGFEEALIAAGGMRLMPSMDAAYCENDGWAPRKSGSMTMVYGSRLLIERVLRDKVRELPAIRIREGATVTGLRSTGGGTARGRVEGVEYRADDRAGDRADGEGAGDEYLAADLVVDALGRGSSVVDWLREAGWPAPPERTLDAKVTYTSRWYDLPPAGRRPESWWWRHLVITPTQDTGSHPEEHEFLSNFFPIEGDRAIVCMGSWGIKMPSRTDAFEAAVDRVRAPAFGRAARACTPVSEVHLTRSTGNRWRRFDLLGTPPAGLVCVGDSICAFNPFYAQGMSSAARSALILGAVLRRRDALDHAFFREFLGLQKKSLDVPWMLAMARDQAYDFATGTEVAAPWRRRLTARFSWPVFNAITAAGREDAYVERTFAQVFNLDRSLREMAADPRFWFGIVRYQVRRRLGRTVVPGGFDEREDPPGTDFTGYTGRPAAAGPDRGDLVGA</sequence>
<evidence type="ECO:0000313" key="3">
    <source>
        <dbReference type="Proteomes" id="UP000305238"/>
    </source>
</evidence>
<protein>
    <recommendedName>
        <fullName evidence="4">FAD-binding domain-containing protein</fullName>
    </recommendedName>
</protein>
<dbReference type="EMBL" id="VCKZ01000005">
    <property type="protein sequence ID" value="TMR42148.1"/>
    <property type="molecule type" value="Genomic_DNA"/>
</dbReference>
<gene>
    <name evidence="2" type="ORF">ETD96_01655</name>
</gene>
<evidence type="ECO:0000313" key="2">
    <source>
        <dbReference type="EMBL" id="TMR42148.1"/>
    </source>
</evidence>
<dbReference type="OrthoDB" id="9790035at2"/>
<dbReference type="SUPFAM" id="SSF51905">
    <property type="entry name" value="FAD/NAD(P)-binding domain"/>
    <property type="match status" value="1"/>
</dbReference>
<comment type="caution">
    <text evidence="2">The sequence shown here is derived from an EMBL/GenBank/DDBJ whole genome shotgun (WGS) entry which is preliminary data.</text>
</comment>
<organism evidence="2 3">
    <name type="scientific">Actinomadura geliboluensis</name>
    <dbReference type="NCBI Taxonomy" id="882440"/>
    <lineage>
        <taxon>Bacteria</taxon>
        <taxon>Bacillati</taxon>
        <taxon>Actinomycetota</taxon>
        <taxon>Actinomycetes</taxon>
        <taxon>Streptosporangiales</taxon>
        <taxon>Thermomonosporaceae</taxon>
        <taxon>Actinomadura</taxon>
    </lineage>
</organism>
<keyword evidence="3" id="KW-1185">Reference proteome</keyword>
<dbReference type="RefSeq" id="WP_138632862.1">
    <property type="nucleotide sequence ID" value="NZ_VCKZ01000005.1"/>
</dbReference>
<dbReference type="Proteomes" id="UP000305238">
    <property type="component" value="Unassembled WGS sequence"/>
</dbReference>
<dbReference type="AlphaFoldDB" id="A0A5S4HA62"/>